<dbReference type="Pfam" id="PF00211">
    <property type="entry name" value="Guanylate_cyc"/>
    <property type="match status" value="1"/>
</dbReference>
<keyword evidence="1" id="KW-0812">Transmembrane</keyword>
<feature type="transmembrane region" description="Helical" evidence="1">
    <location>
        <begin position="137"/>
        <end position="155"/>
    </location>
</feature>
<accession>A0ABT0PNS5</accession>
<evidence type="ECO:0000313" key="3">
    <source>
        <dbReference type="EMBL" id="MCL6272896.1"/>
    </source>
</evidence>
<dbReference type="InterPro" id="IPR001054">
    <property type="entry name" value="A/G_cyclase"/>
</dbReference>
<keyword evidence="4" id="KW-1185">Reference proteome</keyword>
<dbReference type="SUPFAM" id="SSF55073">
    <property type="entry name" value="Nucleotide cyclase"/>
    <property type="match status" value="1"/>
</dbReference>
<keyword evidence="1" id="KW-0472">Membrane</keyword>
<gene>
    <name evidence="3" type="ORF">M3P19_02695</name>
</gene>
<dbReference type="EMBL" id="JAMFMA010000001">
    <property type="protein sequence ID" value="MCL6272896.1"/>
    <property type="molecule type" value="Genomic_DNA"/>
</dbReference>
<dbReference type="PANTHER" id="PTHR43081">
    <property type="entry name" value="ADENYLATE CYCLASE, TERMINAL-DIFFERENTIATION SPECIFIC-RELATED"/>
    <property type="match status" value="1"/>
</dbReference>
<dbReference type="CDD" id="cd07302">
    <property type="entry name" value="CHD"/>
    <property type="match status" value="1"/>
</dbReference>
<comment type="caution">
    <text evidence="3">The sequence shown here is derived from an EMBL/GenBank/DDBJ whole genome shotgun (WGS) entry which is preliminary data.</text>
</comment>
<dbReference type="Gene3D" id="3.30.70.1230">
    <property type="entry name" value="Nucleotide cyclase"/>
    <property type="match status" value="1"/>
</dbReference>
<dbReference type="RefSeq" id="WP_249656076.1">
    <property type="nucleotide sequence ID" value="NZ_JAMFMA010000001.1"/>
</dbReference>
<feature type="transmembrane region" description="Helical" evidence="1">
    <location>
        <begin position="52"/>
        <end position="77"/>
    </location>
</feature>
<dbReference type="InterPro" id="IPR029787">
    <property type="entry name" value="Nucleotide_cyclase"/>
</dbReference>
<name>A0ABT0PNS5_9FLAO</name>
<feature type="transmembrane region" description="Helical" evidence="1">
    <location>
        <begin position="12"/>
        <end position="32"/>
    </location>
</feature>
<feature type="transmembrane region" description="Helical" evidence="1">
    <location>
        <begin position="97"/>
        <end position="117"/>
    </location>
</feature>
<reference evidence="3 4" key="1">
    <citation type="submission" date="2022-05" db="EMBL/GenBank/DDBJ databases">
        <authorList>
            <person name="Park J.-S."/>
        </authorList>
    </citation>
    <scope>NUCLEOTIDE SEQUENCE [LARGE SCALE GENOMIC DNA]</scope>
    <source>
        <strain evidence="3 4">2012CJ35-5</strain>
    </source>
</reference>
<evidence type="ECO:0000313" key="4">
    <source>
        <dbReference type="Proteomes" id="UP001203607"/>
    </source>
</evidence>
<proteinExistence type="predicted"/>
<dbReference type="Proteomes" id="UP001203607">
    <property type="component" value="Unassembled WGS sequence"/>
</dbReference>
<dbReference type="InterPro" id="IPR050697">
    <property type="entry name" value="Adenylyl/Guanylyl_Cyclase_3/4"/>
</dbReference>
<protein>
    <submittedName>
        <fullName evidence="3">Adenylate/guanylate cyclase domain-containing protein</fullName>
    </submittedName>
</protein>
<sequence length="359" mass="41556">MPSKLGRYLHHLWQSVVYWSLALGFFAILRYYGADGNSAAIINPNLDEKSPILPHLSVLMSMGACLGVLYALIEWYFENSFLRRFTLGLHLMLKTMAYFISSIIIFTIVLNITSNILPVDFNLERGWWIANKTVWVLLFYIFFGSLVFSFLKMASERFGKNMFLKTLVGRFKYPHEQHRIFMFADLKDATSLAERLGHFRYSQLIQDCFEDLNHIAPLYEAEIYQYVGDEAVLTWPFEKGVRNNNCIHFFRAFQKQLSIRESYYLEKYGALPIFKAGVHGGKLIVVEVGHVKKELAYHGDVINTAARIQGQCNLNNSDFLISEELLKNLDDRLNVTKIEEKVTLKGKDNKVVIYSINRE</sequence>
<organism evidence="3 4">
    <name type="scientific">Flagellimonas spongiicola</name>
    <dbReference type="NCBI Taxonomy" id="2942208"/>
    <lineage>
        <taxon>Bacteria</taxon>
        <taxon>Pseudomonadati</taxon>
        <taxon>Bacteroidota</taxon>
        <taxon>Flavobacteriia</taxon>
        <taxon>Flavobacteriales</taxon>
        <taxon>Flavobacteriaceae</taxon>
        <taxon>Flagellimonas</taxon>
    </lineage>
</organism>
<evidence type="ECO:0000259" key="2">
    <source>
        <dbReference type="PROSITE" id="PS50125"/>
    </source>
</evidence>
<keyword evidence="1" id="KW-1133">Transmembrane helix</keyword>
<dbReference type="PANTHER" id="PTHR43081:SF1">
    <property type="entry name" value="ADENYLATE CYCLASE, TERMINAL-DIFFERENTIATION SPECIFIC"/>
    <property type="match status" value="1"/>
</dbReference>
<feature type="domain" description="Guanylate cyclase" evidence="2">
    <location>
        <begin position="180"/>
        <end position="309"/>
    </location>
</feature>
<dbReference type="PROSITE" id="PS50125">
    <property type="entry name" value="GUANYLATE_CYCLASE_2"/>
    <property type="match status" value="1"/>
</dbReference>
<evidence type="ECO:0000256" key="1">
    <source>
        <dbReference type="SAM" id="Phobius"/>
    </source>
</evidence>